<reference evidence="8 9" key="1">
    <citation type="journal article" date="2014" name="PLoS ONE">
        <title>De novo Genome Assembly of the Fungal Plant Pathogen Pyrenophora semeniperda.</title>
        <authorList>
            <person name="Soliai M.M."/>
            <person name="Meyer S.E."/>
            <person name="Udall J.A."/>
            <person name="Elzinga D.E."/>
            <person name="Hermansen R.A."/>
            <person name="Bodily P.M."/>
            <person name="Hart A.A."/>
            <person name="Coleman C.E."/>
        </authorList>
    </citation>
    <scope>NUCLEOTIDE SEQUENCE [LARGE SCALE GENOMIC DNA]</scope>
    <source>
        <strain evidence="8 9">CCB06</strain>
        <tissue evidence="8">Mycelium</tissue>
    </source>
</reference>
<keyword evidence="9" id="KW-1185">Reference proteome</keyword>
<dbReference type="InterPro" id="IPR055066">
    <property type="entry name" value="AASDHPPT_N"/>
</dbReference>
<dbReference type="SUPFAM" id="SSF161084">
    <property type="entry name" value="MAPEG domain-like"/>
    <property type="match status" value="1"/>
</dbReference>
<evidence type="ECO:0000256" key="6">
    <source>
        <dbReference type="ARBA" id="ARBA00023136"/>
    </source>
</evidence>
<dbReference type="GO" id="GO:0008897">
    <property type="term" value="F:holo-[acyl-carrier-protein] synthase activity"/>
    <property type="evidence" value="ECO:0007669"/>
    <property type="project" value="UniProtKB-EC"/>
</dbReference>
<accession>A0A3M7LVW0</accession>
<sequence>MTCSLSNYPCYFSERANALLYFLLRTLSLGYDMMTNTLDAEPASGGLTCWLLDTRSLWPGVKITDSASAREALSLISQEERELITRKYHIADARMSLGSALLKRLFVHKTLGIPWKDIQFGRKRDPKHGKPVALLALPQHGPAPLEFNISHQAGLVALVGCKTDELDAEVGVDIVCVNERNDYRVVDEEGFDGWVDIYSDIFSPEETFDLKYNADSFPLLDGTMITQDMLGRHDRCCRRNQHLTITLPNGEKREVDSDLLIDAKLRRFYTFWCYKEAYIKLDGEALLAQWIPSLEFKHVHAPRPGTPARCSTHGSWGERISDAEVWFSMKEDGKGPAGVQGMTKGDSRKLDDTRVEIQAFEEDFMIGVAARERKDIVVQGHKSKLPDVLTSFKGLHLEEDVMGVARDAASGSFISTMSPTSLNYPLLAIPAYHFLSLIPHAYAGILLGSHGYKVNNANPKASLSPANVKGKVPDEVFQKYQRAESAHANSLEQMPLFATAILASIIAERTTAKGIRMGNATGLMTFVSAWFAVRSLYVVSYVQIADRPKSFIRSGLWATGTALAFYQFYKAAALLG</sequence>
<dbReference type="AlphaFoldDB" id="A0A3M7LVW0"/>
<keyword evidence="6" id="KW-0472">Membrane</keyword>
<dbReference type="EC" id="2.7.8.7" evidence="2"/>
<keyword evidence="4" id="KW-0812">Transmembrane</keyword>
<dbReference type="PANTHER" id="PTHR12215">
    <property type="entry name" value="PHOSPHOPANTETHEINE TRANSFERASE"/>
    <property type="match status" value="1"/>
</dbReference>
<evidence type="ECO:0000313" key="9">
    <source>
        <dbReference type="Proteomes" id="UP000265663"/>
    </source>
</evidence>
<dbReference type="GO" id="GO:0005829">
    <property type="term" value="C:cytosol"/>
    <property type="evidence" value="ECO:0007669"/>
    <property type="project" value="TreeGrafter"/>
</dbReference>
<dbReference type="GO" id="GO:0019878">
    <property type="term" value="P:lysine biosynthetic process via aminoadipic acid"/>
    <property type="evidence" value="ECO:0007669"/>
    <property type="project" value="TreeGrafter"/>
</dbReference>
<dbReference type="EMBL" id="KE747809">
    <property type="protein sequence ID" value="RMZ66371.1"/>
    <property type="molecule type" value="Genomic_DNA"/>
</dbReference>
<comment type="subcellular location">
    <subcellularLocation>
        <location evidence="1">Membrane</location>
    </subcellularLocation>
</comment>
<dbReference type="InterPro" id="IPR023352">
    <property type="entry name" value="MAPEG-like_dom_sf"/>
</dbReference>
<feature type="domain" description="4'-phosphopantetheinyl transferase N-terminal" evidence="7">
    <location>
        <begin position="70"/>
        <end position="161"/>
    </location>
</feature>
<evidence type="ECO:0000256" key="4">
    <source>
        <dbReference type="ARBA" id="ARBA00022692"/>
    </source>
</evidence>
<evidence type="ECO:0000256" key="1">
    <source>
        <dbReference type="ARBA" id="ARBA00004370"/>
    </source>
</evidence>
<dbReference type="InterPro" id="IPR001129">
    <property type="entry name" value="Membr-assoc_MAPEG"/>
</dbReference>
<dbReference type="Proteomes" id="UP000265663">
    <property type="component" value="Unassembled WGS sequence"/>
</dbReference>
<dbReference type="Gene3D" id="3.90.470.20">
    <property type="entry name" value="4'-phosphopantetheinyl transferase domain"/>
    <property type="match status" value="1"/>
</dbReference>
<dbReference type="Gene3D" id="1.20.120.550">
    <property type="entry name" value="Membrane associated eicosanoid/glutathione metabolism-like domain"/>
    <property type="match status" value="1"/>
</dbReference>
<dbReference type="InterPro" id="IPR050559">
    <property type="entry name" value="P-Pant_transferase_sf"/>
</dbReference>
<keyword evidence="5" id="KW-1133">Transmembrane helix</keyword>
<dbReference type="GO" id="GO:0016020">
    <property type="term" value="C:membrane"/>
    <property type="evidence" value="ECO:0007669"/>
    <property type="project" value="UniProtKB-SubCell"/>
</dbReference>
<keyword evidence="3 8" id="KW-0808">Transferase</keyword>
<dbReference type="InterPro" id="IPR037143">
    <property type="entry name" value="4-PPantetheinyl_Trfase_dom_sf"/>
</dbReference>
<dbReference type="PANTHER" id="PTHR12215:SF10">
    <property type="entry name" value="L-AMINOADIPATE-SEMIALDEHYDE DEHYDROGENASE-PHOSPHOPANTETHEINYL TRANSFERASE"/>
    <property type="match status" value="1"/>
</dbReference>
<evidence type="ECO:0000256" key="2">
    <source>
        <dbReference type="ARBA" id="ARBA00013172"/>
    </source>
</evidence>
<dbReference type="SUPFAM" id="SSF56214">
    <property type="entry name" value="4'-phosphopantetheinyl transferase"/>
    <property type="match status" value="2"/>
</dbReference>
<gene>
    <name evidence="8" type="ORF">GMOD_00001697</name>
</gene>
<dbReference type="Pfam" id="PF01124">
    <property type="entry name" value="MAPEG"/>
    <property type="match status" value="1"/>
</dbReference>
<evidence type="ECO:0000313" key="8">
    <source>
        <dbReference type="EMBL" id="RMZ66371.1"/>
    </source>
</evidence>
<evidence type="ECO:0000256" key="3">
    <source>
        <dbReference type="ARBA" id="ARBA00022679"/>
    </source>
</evidence>
<protein>
    <recommendedName>
        <fullName evidence="2">holo-[acyl-carrier-protein] synthase</fullName>
        <ecNumber evidence="2">2.7.8.7</ecNumber>
    </recommendedName>
</protein>
<proteinExistence type="predicted"/>
<dbReference type="GO" id="GO:0000287">
    <property type="term" value="F:magnesium ion binding"/>
    <property type="evidence" value="ECO:0007669"/>
    <property type="project" value="InterPro"/>
</dbReference>
<evidence type="ECO:0000259" key="7">
    <source>
        <dbReference type="Pfam" id="PF22624"/>
    </source>
</evidence>
<dbReference type="OrthoDB" id="26719at2759"/>
<name>A0A3M7LVW0_9PLEO</name>
<evidence type="ECO:0000256" key="5">
    <source>
        <dbReference type="ARBA" id="ARBA00022989"/>
    </source>
</evidence>
<organism evidence="8 9">
    <name type="scientific">Pyrenophora seminiperda CCB06</name>
    <dbReference type="NCBI Taxonomy" id="1302712"/>
    <lineage>
        <taxon>Eukaryota</taxon>
        <taxon>Fungi</taxon>
        <taxon>Dikarya</taxon>
        <taxon>Ascomycota</taxon>
        <taxon>Pezizomycotina</taxon>
        <taxon>Dothideomycetes</taxon>
        <taxon>Pleosporomycetidae</taxon>
        <taxon>Pleosporales</taxon>
        <taxon>Pleosporineae</taxon>
        <taxon>Pleosporaceae</taxon>
        <taxon>Pyrenophora</taxon>
    </lineage>
</organism>
<dbReference type="Pfam" id="PF22624">
    <property type="entry name" value="AASDHPPT_N"/>
    <property type="match status" value="1"/>
</dbReference>